<comment type="caution">
    <text evidence="2">The sequence shown here is derived from an EMBL/GenBank/DDBJ whole genome shotgun (WGS) entry which is preliminary data.</text>
</comment>
<proteinExistence type="predicted"/>
<keyword evidence="1" id="KW-0812">Transmembrane</keyword>
<keyword evidence="3" id="KW-1185">Reference proteome</keyword>
<accession>A0A553MWA7</accession>
<reference evidence="2 3" key="1">
    <citation type="journal article" date="2019" name="Sci. Data">
        <title>Hybrid genome assembly and annotation of Danionella translucida.</title>
        <authorList>
            <person name="Kadobianskyi M."/>
            <person name="Schulze L."/>
            <person name="Schuelke M."/>
            <person name="Judkewitz B."/>
        </authorList>
    </citation>
    <scope>NUCLEOTIDE SEQUENCE [LARGE SCALE GENOMIC DNA]</scope>
    <source>
        <strain evidence="2 3">Bolton</strain>
    </source>
</reference>
<keyword evidence="1" id="KW-1133">Transmembrane helix</keyword>
<feature type="transmembrane region" description="Helical" evidence="1">
    <location>
        <begin position="37"/>
        <end position="58"/>
    </location>
</feature>
<dbReference type="EMBL" id="SRMA01027236">
    <property type="protein sequence ID" value="TRY57471.1"/>
    <property type="molecule type" value="Genomic_DNA"/>
</dbReference>
<gene>
    <name evidence="2" type="ORF">DNTS_014220</name>
</gene>
<dbReference type="AlphaFoldDB" id="A0A553MWA7"/>
<organism evidence="2 3">
    <name type="scientific">Danionella cerebrum</name>
    <dbReference type="NCBI Taxonomy" id="2873325"/>
    <lineage>
        <taxon>Eukaryota</taxon>
        <taxon>Metazoa</taxon>
        <taxon>Chordata</taxon>
        <taxon>Craniata</taxon>
        <taxon>Vertebrata</taxon>
        <taxon>Euteleostomi</taxon>
        <taxon>Actinopterygii</taxon>
        <taxon>Neopterygii</taxon>
        <taxon>Teleostei</taxon>
        <taxon>Ostariophysi</taxon>
        <taxon>Cypriniformes</taxon>
        <taxon>Danionidae</taxon>
        <taxon>Danioninae</taxon>
        <taxon>Danionella</taxon>
    </lineage>
</organism>
<evidence type="ECO:0000313" key="2">
    <source>
        <dbReference type="EMBL" id="TRY57471.1"/>
    </source>
</evidence>
<evidence type="ECO:0000256" key="1">
    <source>
        <dbReference type="SAM" id="Phobius"/>
    </source>
</evidence>
<protein>
    <submittedName>
        <fullName evidence="2">Uncharacterized protein</fullName>
    </submittedName>
</protein>
<dbReference type="Proteomes" id="UP000316079">
    <property type="component" value="Unassembled WGS sequence"/>
</dbReference>
<name>A0A553MWA7_9TELE</name>
<keyword evidence="1" id="KW-0472">Membrane</keyword>
<evidence type="ECO:0000313" key="3">
    <source>
        <dbReference type="Proteomes" id="UP000316079"/>
    </source>
</evidence>
<sequence>MSKKNPDAVQNPEVPAVMDSGMLSDFAYQTGPSNLSLLLLIVTVGLSGSVYLCVLRYICTGCCQPVLISPEDESISGVV</sequence>